<evidence type="ECO:0000313" key="2">
    <source>
        <dbReference type="EMBL" id="SVE22945.1"/>
    </source>
</evidence>
<evidence type="ECO:0000259" key="1">
    <source>
        <dbReference type="Pfam" id="PF07978"/>
    </source>
</evidence>
<dbReference type="Gene3D" id="3.30.70.100">
    <property type="match status" value="1"/>
</dbReference>
<protein>
    <recommendedName>
        <fullName evidence="1">NIPSNAP domain-containing protein</fullName>
    </recommendedName>
</protein>
<dbReference type="InterPro" id="IPR011008">
    <property type="entry name" value="Dimeric_a/b-barrel"/>
</dbReference>
<dbReference type="Pfam" id="PF07978">
    <property type="entry name" value="NIPSNAP"/>
    <property type="match status" value="1"/>
</dbReference>
<dbReference type="InterPro" id="IPR012577">
    <property type="entry name" value="NIPSNAP"/>
</dbReference>
<name>A0A383BUF9_9ZZZZ</name>
<gene>
    <name evidence="2" type="ORF">METZ01_LOCUS475799</name>
</gene>
<reference evidence="2" key="1">
    <citation type="submission" date="2018-05" db="EMBL/GenBank/DDBJ databases">
        <authorList>
            <person name="Lanie J.A."/>
            <person name="Ng W.-L."/>
            <person name="Kazmierczak K.M."/>
            <person name="Andrzejewski T.M."/>
            <person name="Davidsen T.M."/>
            <person name="Wayne K.J."/>
            <person name="Tettelin H."/>
            <person name="Glass J.I."/>
            <person name="Rusch D."/>
            <person name="Podicherti R."/>
            <person name="Tsui H.-C.T."/>
            <person name="Winkler M.E."/>
        </authorList>
    </citation>
    <scope>NUCLEOTIDE SEQUENCE</scope>
</reference>
<dbReference type="EMBL" id="UINC01202921">
    <property type="protein sequence ID" value="SVE22945.1"/>
    <property type="molecule type" value="Genomic_DNA"/>
</dbReference>
<dbReference type="AlphaFoldDB" id="A0A383BUF9"/>
<proteinExistence type="predicted"/>
<organism evidence="2">
    <name type="scientific">marine metagenome</name>
    <dbReference type="NCBI Taxonomy" id="408172"/>
    <lineage>
        <taxon>unclassified sequences</taxon>
        <taxon>metagenomes</taxon>
        <taxon>ecological metagenomes</taxon>
    </lineage>
</organism>
<feature type="domain" description="NIPSNAP" evidence="1">
    <location>
        <begin position="3"/>
        <end position="99"/>
    </location>
</feature>
<accession>A0A383BUF9</accession>
<sequence length="106" mass="12784">MFFELRQYQLKPGKKAEWLKLMEEEIIPLQVQKGMVIVGSFVGEEDENIYVWIRRFKDEAERKRLYKEVYENDHWENNLLPRVASCIEREKNIITRLLATPKSVLQ</sequence>
<dbReference type="SUPFAM" id="SSF54909">
    <property type="entry name" value="Dimeric alpha+beta barrel"/>
    <property type="match status" value="1"/>
</dbReference>